<proteinExistence type="predicted"/>
<protein>
    <submittedName>
        <fullName evidence="1">Uncharacterized protein</fullName>
    </submittedName>
</protein>
<evidence type="ECO:0000313" key="1">
    <source>
        <dbReference type="EMBL" id="GAG20234.1"/>
    </source>
</evidence>
<sequence>FKLGDYLHNKQEFSVWPAIFDQQDLSPLYKSGTTSVSWGAILRGRLAAESAWEKGEWIGSNPRRDEIMELWEDMDADKAIESATITQWWNEGAARARKERQLNVLNASISYVFAHLLWWSNQGEQGLAEAPTRLANWPQLMSLKGRTPWGESRMFFRLLLSGINYRKQAKNRLHLGISF</sequence>
<feature type="non-terminal residue" evidence="1">
    <location>
        <position position="1"/>
    </location>
</feature>
<dbReference type="AlphaFoldDB" id="X0VPB1"/>
<organism evidence="1">
    <name type="scientific">marine sediment metagenome</name>
    <dbReference type="NCBI Taxonomy" id="412755"/>
    <lineage>
        <taxon>unclassified sequences</taxon>
        <taxon>metagenomes</taxon>
        <taxon>ecological metagenomes</taxon>
    </lineage>
</organism>
<gene>
    <name evidence="1" type="ORF">S01H1_51069</name>
</gene>
<comment type="caution">
    <text evidence="1">The sequence shown here is derived from an EMBL/GenBank/DDBJ whole genome shotgun (WGS) entry which is preliminary data.</text>
</comment>
<name>X0VPB1_9ZZZZ</name>
<accession>X0VPB1</accession>
<reference evidence="1" key="1">
    <citation type="journal article" date="2014" name="Front. Microbiol.">
        <title>High frequency of phylogenetically diverse reductive dehalogenase-homologous genes in deep subseafloor sedimentary metagenomes.</title>
        <authorList>
            <person name="Kawai M."/>
            <person name="Futagami T."/>
            <person name="Toyoda A."/>
            <person name="Takaki Y."/>
            <person name="Nishi S."/>
            <person name="Hori S."/>
            <person name="Arai W."/>
            <person name="Tsubouchi T."/>
            <person name="Morono Y."/>
            <person name="Uchiyama I."/>
            <person name="Ito T."/>
            <person name="Fujiyama A."/>
            <person name="Inagaki F."/>
            <person name="Takami H."/>
        </authorList>
    </citation>
    <scope>NUCLEOTIDE SEQUENCE</scope>
    <source>
        <strain evidence="1">Expedition CK06-06</strain>
    </source>
</reference>
<dbReference type="EMBL" id="BARS01032940">
    <property type="protein sequence ID" value="GAG20234.1"/>
    <property type="molecule type" value="Genomic_DNA"/>
</dbReference>